<gene>
    <name evidence="4" type="primary">sseB</name>
    <name evidence="4" type="ORF">RHRU231_960169</name>
</gene>
<keyword evidence="2" id="KW-0677">Repeat</keyword>
<protein>
    <submittedName>
        <fullName evidence="4">Putative thiosulfate sulfurtransferase SseB</fullName>
        <ecNumber evidence="4">2.8.1.1</ecNumber>
    </submittedName>
</protein>
<dbReference type="PROSITE" id="PS00380">
    <property type="entry name" value="RHODANESE_1"/>
    <property type="match status" value="1"/>
</dbReference>
<dbReference type="InterPro" id="IPR036873">
    <property type="entry name" value="Rhodanese-like_dom_sf"/>
</dbReference>
<dbReference type="AlphaFoldDB" id="A0A098BWP3"/>
<feature type="domain" description="Rhodanese" evidence="3">
    <location>
        <begin position="19"/>
        <end position="137"/>
    </location>
</feature>
<dbReference type="RefSeq" id="WP_040275878.1">
    <property type="nucleotide sequence ID" value="NZ_JAJNCM010000026.1"/>
</dbReference>
<dbReference type="PANTHER" id="PTHR11364">
    <property type="entry name" value="THIOSULFATE SULFERTANSFERASE"/>
    <property type="match status" value="1"/>
</dbReference>
<reference evidence="4 5" key="1">
    <citation type="journal article" date="2014" name="Genome Announc.">
        <title>Draft Genome Sequence of Propane- and Butane-Oxidizing Actinobacterium Rhodococcus ruber IEGM 231.</title>
        <authorList>
            <person name="Ivshina I.B."/>
            <person name="Kuyukina M.S."/>
            <person name="Krivoruchko A.V."/>
            <person name="Barbe V."/>
            <person name="Fischer C."/>
        </authorList>
    </citation>
    <scope>NUCLEOTIDE SEQUENCE [LARGE SCALE GENOMIC DNA]</scope>
</reference>
<dbReference type="CDD" id="cd01449">
    <property type="entry name" value="TST_Repeat_2"/>
    <property type="match status" value="1"/>
</dbReference>
<dbReference type="eggNOG" id="COG2897">
    <property type="taxonomic scope" value="Bacteria"/>
</dbReference>
<keyword evidence="1 4" id="KW-0808">Transferase</keyword>
<dbReference type="InterPro" id="IPR001307">
    <property type="entry name" value="Thiosulphate_STrfase_CS"/>
</dbReference>
<dbReference type="Pfam" id="PF00581">
    <property type="entry name" value="Rhodanese"/>
    <property type="match status" value="2"/>
</dbReference>
<dbReference type="SUPFAM" id="SSF52821">
    <property type="entry name" value="Rhodanese/Cell cycle control phosphatase"/>
    <property type="match status" value="2"/>
</dbReference>
<sequence>MVADPVLMTVDELADLVEAGTPPVLLDVRWSLEDPDGEDRYREGHIPGAVYVDLATELADRGSPGRGRHPLPDVARLQDHARRWGIDNGDTVVVYDDTGGLAAARAWWLLRWAGLKDVRLLDGGLPLWTATGRALAAGPGEFVESGSVTLRGGYLPTVDIDEAGRYPARGTLLDARAAARYRGDEEPVDPRAGHIPGAVSAPATDNLRADGTFRSAEELAARFTALCGDRPVAVYCGSGITATHDIAALAVAGIEAALFPGSWSQWCQDPAREVATGA</sequence>
<feature type="domain" description="Rhodanese" evidence="3">
    <location>
        <begin position="166"/>
        <end position="275"/>
    </location>
</feature>
<accession>A0A098BWP3</accession>
<dbReference type="InterPro" id="IPR001763">
    <property type="entry name" value="Rhodanese-like_dom"/>
</dbReference>
<dbReference type="EC" id="2.8.1.1" evidence="4"/>
<dbReference type="SMART" id="SM00450">
    <property type="entry name" value="RHOD"/>
    <property type="match status" value="2"/>
</dbReference>
<dbReference type="Gene3D" id="3.40.250.10">
    <property type="entry name" value="Rhodanese-like domain"/>
    <property type="match status" value="2"/>
</dbReference>
<dbReference type="PROSITE" id="PS50206">
    <property type="entry name" value="RHODANESE_3"/>
    <property type="match status" value="2"/>
</dbReference>
<dbReference type="CDD" id="cd01448">
    <property type="entry name" value="TST_Repeat_1"/>
    <property type="match status" value="1"/>
</dbReference>
<name>A0A098BWP3_9NOCA</name>
<proteinExistence type="predicted"/>
<evidence type="ECO:0000259" key="3">
    <source>
        <dbReference type="PROSITE" id="PS50206"/>
    </source>
</evidence>
<dbReference type="Proteomes" id="UP000042997">
    <property type="component" value="Unassembled WGS sequence"/>
</dbReference>
<evidence type="ECO:0000256" key="2">
    <source>
        <dbReference type="ARBA" id="ARBA00022737"/>
    </source>
</evidence>
<evidence type="ECO:0000313" key="4">
    <source>
        <dbReference type="EMBL" id="CDZ92640.1"/>
    </source>
</evidence>
<dbReference type="OrthoDB" id="9770030at2"/>
<evidence type="ECO:0000256" key="1">
    <source>
        <dbReference type="ARBA" id="ARBA00022679"/>
    </source>
</evidence>
<dbReference type="PANTHER" id="PTHR11364:SF27">
    <property type="entry name" value="SULFURTRANSFERASE"/>
    <property type="match status" value="1"/>
</dbReference>
<dbReference type="EMBL" id="CCSD01000112">
    <property type="protein sequence ID" value="CDZ92640.1"/>
    <property type="molecule type" value="Genomic_DNA"/>
</dbReference>
<evidence type="ECO:0000313" key="5">
    <source>
        <dbReference type="Proteomes" id="UP000042997"/>
    </source>
</evidence>
<organism evidence="4 5">
    <name type="scientific">Rhodococcus ruber</name>
    <dbReference type="NCBI Taxonomy" id="1830"/>
    <lineage>
        <taxon>Bacteria</taxon>
        <taxon>Bacillati</taxon>
        <taxon>Actinomycetota</taxon>
        <taxon>Actinomycetes</taxon>
        <taxon>Mycobacteriales</taxon>
        <taxon>Nocardiaceae</taxon>
        <taxon>Rhodococcus</taxon>
    </lineage>
</organism>
<dbReference type="InterPro" id="IPR045078">
    <property type="entry name" value="TST/MPST-like"/>
</dbReference>
<dbReference type="GO" id="GO:0004792">
    <property type="term" value="F:thiosulfate-cyanide sulfurtransferase activity"/>
    <property type="evidence" value="ECO:0007669"/>
    <property type="project" value="UniProtKB-EC"/>
</dbReference>